<feature type="binding site" evidence="9">
    <location>
        <position position="167"/>
    </location>
    <ligand>
        <name>[4Fe-4S] cluster</name>
        <dbReference type="ChEBI" id="CHEBI:49883"/>
    </ligand>
</feature>
<keyword evidence="7 9" id="KW-0408">Iron</keyword>
<keyword evidence="2 9" id="KW-0698">rRNA processing</keyword>
<organism evidence="13 14">
    <name type="scientific">Cedecea colo</name>
    <dbReference type="NCBI Taxonomy" id="2552946"/>
    <lineage>
        <taxon>Bacteria</taxon>
        <taxon>Pseudomonadati</taxon>
        <taxon>Pseudomonadota</taxon>
        <taxon>Gammaproteobacteria</taxon>
        <taxon>Enterobacterales</taxon>
        <taxon>Enterobacteriaceae</taxon>
        <taxon>Cedecea</taxon>
    </lineage>
</organism>
<dbReference type="GO" id="GO:0032259">
    <property type="term" value="P:methylation"/>
    <property type="evidence" value="ECO:0007669"/>
    <property type="project" value="UniProtKB-KW"/>
</dbReference>
<keyword evidence="4 9" id="KW-0808">Transferase</keyword>
<feature type="binding site" evidence="9">
    <location>
        <position position="304"/>
    </location>
    <ligand>
        <name>S-adenosyl-L-methionine</name>
        <dbReference type="ChEBI" id="CHEBI:59789"/>
    </ligand>
</feature>
<comment type="caution">
    <text evidence="13">The sequence shown here is derived from an EMBL/GenBank/DDBJ whole genome shotgun (WGS) entry which is preliminary data.</text>
</comment>
<keyword evidence="3 9" id="KW-0489">Methyltransferase</keyword>
<feature type="binding site" evidence="9">
    <location>
        <position position="87"/>
    </location>
    <ligand>
        <name>[4Fe-4S] cluster</name>
        <dbReference type="ChEBI" id="CHEBI:49883"/>
    </ligand>
</feature>
<keyword evidence="6 9" id="KW-0479">Metal-binding</keyword>
<dbReference type="InterPro" id="IPR029063">
    <property type="entry name" value="SAM-dependent_MTases_sf"/>
</dbReference>
<feature type="active site" description="Nucleophile" evidence="9 10">
    <location>
        <position position="394"/>
    </location>
</feature>
<dbReference type="PROSITE" id="PS51687">
    <property type="entry name" value="SAM_MT_RNA_M5U"/>
    <property type="match status" value="1"/>
</dbReference>
<evidence type="ECO:0000256" key="2">
    <source>
        <dbReference type="ARBA" id="ARBA00022552"/>
    </source>
</evidence>
<dbReference type="EC" id="2.1.1.190" evidence="9"/>
<feature type="binding site" evidence="9 10">
    <location>
        <position position="299"/>
    </location>
    <ligand>
        <name>S-adenosyl-L-methionine</name>
        <dbReference type="ChEBI" id="CHEBI:59789"/>
    </ligand>
</feature>
<dbReference type="PANTHER" id="PTHR11061:SF49">
    <property type="entry name" value="23S RRNA (URACIL(1939)-C(5))-METHYLTRANSFERASE RLMD"/>
    <property type="match status" value="1"/>
</dbReference>
<dbReference type="Gene3D" id="2.40.50.140">
    <property type="entry name" value="Nucleic acid-binding proteins"/>
    <property type="match status" value="1"/>
</dbReference>
<dbReference type="GO" id="GO:0008168">
    <property type="term" value="F:methyltransferase activity"/>
    <property type="evidence" value="ECO:0007669"/>
    <property type="project" value="UniProtKB-KW"/>
</dbReference>
<evidence type="ECO:0000259" key="12">
    <source>
        <dbReference type="PROSITE" id="PS50926"/>
    </source>
</evidence>
<dbReference type="HAMAP" id="MF_01010">
    <property type="entry name" value="23SrRNA_methyltr_RlmD"/>
    <property type="match status" value="1"/>
</dbReference>
<feature type="binding site" evidence="9 10">
    <location>
        <position position="368"/>
    </location>
    <ligand>
        <name>S-adenosyl-L-methionine</name>
        <dbReference type="ChEBI" id="CHEBI:59789"/>
    </ligand>
</feature>
<accession>A0ABX0VNI1</accession>
<name>A0ABX0VNI1_9ENTR</name>
<evidence type="ECO:0000313" key="13">
    <source>
        <dbReference type="EMBL" id="NIY48594.1"/>
    </source>
</evidence>
<evidence type="ECO:0000256" key="7">
    <source>
        <dbReference type="ARBA" id="ARBA00023004"/>
    </source>
</evidence>
<dbReference type="InterPro" id="IPR012340">
    <property type="entry name" value="NA-bd_OB-fold"/>
</dbReference>
<feature type="binding site" evidence="9 10">
    <location>
        <position position="320"/>
    </location>
    <ligand>
        <name>S-adenosyl-L-methionine</name>
        <dbReference type="ChEBI" id="CHEBI:59789"/>
    </ligand>
</feature>
<keyword evidence="14" id="KW-1185">Reference proteome</keyword>
<keyword evidence="1 9" id="KW-0004">4Fe-4S</keyword>
<evidence type="ECO:0000256" key="4">
    <source>
        <dbReference type="ARBA" id="ARBA00022679"/>
    </source>
</evidence>
<dbReference type="Pfam" id="PF01938">
    <property type="entry name" value="TRAM"/>
    <property type="match status" value="1"/>
</dbReference>
<feature type="binding site" evidence="9 10">
    <location>
        <position position="270"/>
    </location>
    <ligand>
        <name>S-adenosyl-L-methionine</name>
        <dbReference type="ChEBI" id="CHEBI:59789"/>
    </ligand>
</feature>
<dbReference type="SUPFAM" id="SSF50249">
    <property type="entry name" value="Nucleic acid-binding proteins"/>
    <property type="match status" value="1"/>
</dbReference>
<sequence length="437" mass="48609">MAQFYSAKRRVTTRQLITVTVNDLDPFGQGVARHNGKALFIAGALPGEQVDVTITDDKRNFAQAVVKRRLNDSPERVAPRCRHFGVCGGCQQQHASVALQQQAKSHALARMMGTRDAPRKVDDIIAGQPWGYRRRARLSLNFHLKSQTLQMGFRKASDKELVNIYQCPVLAPQLEALLEPLRQCLSALKAVRRLGHVELVLADSGPLMVLRHLSPLENGDRQKLEQFSQMTGVALFLAPDSETLEAPGDVVPWYDSDGLRLSFSPRDFIQVNDAVNQQMVARAIDWLDVQPTDRVLDLFCGMGNFTLPLAKRAACVVGVEGVAALVAKGEYNARYNSLKNVTFFHENLEEEVTRHPWAALGFDKILLDPARAGAPGVMQHVIKLAPRRVVYVSCNPTTLARDSEALLSAGYQIRRLAMLDMFPHTGHLESMALFERI</sequence>
<evidence type="ECO:0000256" key="11">
    <source>
        <dbReference type="PROSITE-ProRule" id="PRU10015"/>
    </source>
</evidence>
<dbReference type="NCBIfam" id="TIGR00479">
    <property type="entry name" value="rumA"/>
    <property type="match status" value="1"/>
</dbReference>
<dbReference type="Pfam" id="PF05958">
    <property type="entry name" value="tRNA_U5-meth_tr"/>
    <property type="match status" value="1"/>
</dbReference>
<dbReference type="InterPro" id="IPR002792">
    <property type="entry name" value="TRAM_dom"/>
</dbReference>
<comment type="similarity">
    <text evidence="9">Belongs to the class I-like SAM-binding methyltransferase superfamily. RNA M5U methyltransferase family. RlmD subfamily.</text>
</comment>
<feature type="binding site" evidence="9">
    <location>
        <position position="81"/>
    </location>
    <ligand>
        <name>[4Fe-4S] cluster</name>
        <dbReference type="ChEBI" id="CHEBI:49883"/>
    </ligand>
</feature>
<dbReference type="SUPFAM" id="SSF53335">
    <property type="entry name" value="S-adenosyl-L-methionine-dependent methyltransferases"/>
    <property type="match status" value="1"/>
</dbReference>
<dbReference type="PROSITE" id="PS50926">
    <property type="entry name" value="TRAM"/>
    <property type="match status" value="1"/>
</dbReference>
<protein>
    <recommendedName>
        <fullName evidence="9">23S rRNA (uracil(1939)-C(5))-methyltransferase RlmD</fullName>
        <ecNumber evidence="9">2.1.1.190</ecNumber>
    </recommendedName>
    <alternativeName>
        <fullName evidence="9">23S rRNA(m5U1939)-methyltransferase</fullName>
    </alternativeName>
</protein>
<dbReference type="InterPro" id="IPR030390">
    <property type="entry name" value="MeTrfase_TrmA_AS"/>
</dbReference>
<evidence type="ECO:0000256" key="10">
    <source>
        <dbReference type="PROSITE-ProRule" id="PRU01024"/>
    </source>
</evidence>
<dbReference type="CDD" id="cd02440">
    <property type="entry name" value="AdoMet_MTases"/>
    <property type="match status" value="1"/>
</dbReference>
<dbReference type="Gene3D" id="2.40.50.1070">
    <property type="match status" value="1"/>
</dbReference>
<comment type="function">
    <text evidence="9">Catalyzes the formation of 5-methyl-uridine at position 1939 (m5U1939) in 23S rRNA.</text>
</comment>
<feature type="active site" evidence="11">
    <location>
        <position position="394"/>
    </location>
</feature>
<dbReference type="Gene3D" id="3.40.50.150">
    <property type="entry name" value="Vaccinia Virus protein VP39"/>
    <property type="match status" value="1"/>
</dbReference>
<evidence type="ECO:0000256" key="5">
    <source>
        <dbReference type="ARBA" id="ARBA00022691"/>
    </source>
</evidence>
<evidence type="ECO:0000256" key="1">
    <source>
        <dbReference type="ARBA" id="ARBA00022485"/>
    </source>
</evidence>
<evidence type="ECO:0000256" key="8">
    <source>
        <dbReference type="ARBA" id="ARBA00023014"/>
    </source>
</evidence>
<dbReference type="InterPro" id="IPR010280">
    <property type="entry name" value="U5_MeTrfase_fam"/>
</dbReference>
<feature type="domain" description="TRAM" evidence="12">
    <location>
        <begin position="10"/>
        <end position="68"/>
    </location>
</feature>
<dbReference type="EMBL" id="SOYS01000006">
    <property type="protein sequence ID" value="NIY48594.1"/>
    <property type="molecule type" value="Genomic_DNA"/>
</dbReference>
<keyword evidence="5 9" id="KW-0949">S-adenosyl-L-methionine</keyword>
<keyword evidence="8 9" id="KW-0411">Iron-sulfur</keyword>
<evidence type="ECO:0000313" key="14">
    <source>
        <dbReference type="Proteomes" id="UP000697927"/>
    </source>
</evidence>
<feature type="binding site" evidence="9">
    <location>
        <position position="347"/>
    </location>
    <ligand>
        <name>S-adenosyl-L-methionine</name>
        <dbReference type="ChEBI" id="CHEBI:59789"/>
    </ligand>
</feature>
<evidence type="ECO:0000256" key="6">
    <source>
        <dbReference type="ARBA" id="ARBA00022723"/>
    </source>
</evidence>
<reference evidence="13 14" key="1">
    <citation type="journal article" date="2020" name="Microorganisms">
        <title>Polyphasic Characterisation of Cedecea colo sp. nov., a New Enteric Bacterium Isolated from the Koala Hindgut.</title>
        <authorList>
            <person name="Boath J.M."/>
            <person name="Dakhal S."/>
            <person name="Van T.T.H."/>
            <person name="Moore R.J."/>
            <person name="Dekiwadia C."/>
            <person name="Macreadie I.G."/>
        </authorList>
    </citation>
    <scope>NUCLEOTIDE SEQUENCE [LARGE SCALE GENOMIC DNA]</scope>
    <source>
        <strain evidence="13 14">ZA</strain>
    </source>
</reference>
<evidence type="ECO:0000256" key="9">
    <source>
        <dbReference type="HAMAP-Rule" id="MF_01010"/>
    </source>
</evidence>
<dbReference type="Proteomes" id="UP000697927">
    <property type="component" value="Unassembled WGS sequence"/>
</dbReference>
<evidence type="ECO:0000256" key="3">
    <source>
        <dbReference type="ARBA" id="ARBA00022603"/>
    </source>
</evidence>
<dbReference type="PROSITE" id="PS01231">
    <property type="entry name" value="TRMA_2"/>
    <property type="match status" value="1"/>
</dbReference>
<dbReference type="InterPro" id="IPR001566">
    <property type="entry name" value="23S_rRNA_MeTrfase_RlmD"/>
</dbReference>
<comment type="catalytic activity">
    <reaction evidence="9">
        <text>uridine(1939) in 23S rRNA + S-adenosyl-L-methionine = 5-methyluridine(1939) in 23S rRNA + S-adenosyl-L-homocysteine + H(+)</text>
        <dbReference type="Rhea" id="RHEA:42908"/>
        <dbReference type="Rhea" id="RHEA-COMP:10278"/>
        <dbReference type="Rhea" id="RHEA-COMP:10279"/>
        <dbReference type="ChEBI" id="CHEBI:15378"/>
        <dbReference type="ChEBI" id="CHEBI:57856"/>
        <dbReference type="ChEBI" id="CHEBI:59789"/>
        <dbReference type="ChEBI" id="CHEBI:65315"/>
        <dbReference type="ChEBI" id="CHEBI:74447"/>
        <dbReference type="EC" id="2.1.1.190"/>
    </reaction>
</comment>
<feature type="binding site" evidence="9">
    <location>
        <position position="90"/>
    </location>
    <ligand>
        <name>[4Fe-4S] cluster</name>
        <dbReference type="ChEBI" id="CHEBI:49883"/>
    </ligand>
</feature>
<gene>
    <name evidence="9 13" type="primary">rlmD</name>
    <name evidence="13" type="ORF">E2L00_14040</name>
</gene>
<dbReference type="NCBIfam" id="NF009639">
    <property type="entry name" value="PRK13168.1"/>
    <property type="match status" value="1"/>
</dbReference>
<dbReference type="PANTHER" id="PTHR11061">
    <property type="entry name" value="RNA M5U METHYLTRANSFERASE"/>
    <property type="match status" value="1"/>
</dbReference>
<dbReference type="RefSeq" id="WP_167612845.1">
    <property type="nucleotide sequence ID" value="NZ_SOYS01000006.1"/>
</dbReference>
<dbReference type="InterPro" id="IPR030391">
    <property type="entry name" value="MeTrfase_TrmA_CS"/>
</dbReference>
<proteinExistence type="inferred from homology"/>
<dbReference type="PROSITE" id="PS01230">
    <property type="entry name" value="TRMA_1"/>
    <property type="match status" value="1"/>
</dbReference>